<proteinExistence type="predicted"/>
<organism evidence="1">
    <name type="scientific">hydrothermal vent metagenome</name>
    <dbReference type="NCBI Taxonomy" id="652676"/>
    <lineage>
        <taxon>unclassified sequences</taxon>
        <taxon>metagenomes</taxon>
        <taxon>ecological metagenomes</taxon>
    </lineage>
</organism>
<gene>
    <name evidence="1" type="ORF">MNBD_BACTEROID04-1185</name>
</gene>
<sequence length="41" mass="4826">MQNADFPLYTKKVLAEIKEKVFPAKKTNTVEDLQKKFNQKL</sequence>
<reference evidence="1" key="1">
    <citation type="submission" date="2018-06" db="EMBL/GenBank/DDBJ databases">
        <authorList>
            <person name="Zhirakovskaya E."/>
        </authorList>
    </citation>
    <scope>NUCLEOTIDE SEQUENCE</scope>
</reference>
<dbReference type="AlphaFoldDB" id="A0A3B0UZN8"/>
<name>A0A3B0UZN8_9ZZZZ</name>
<accession>A0A3B0UZN8</accession>
<dbReference type="EMBL" id="UOER01000388">
    <property type="protein sequence ID" value="VAW25394.1"/>
    <property type="molecule type" value="Genomic_DNA"/>
</dbReference>
<evidence type="ECO:0000313" key="1">
    <source>
        <dbReference type="EMBL" id="VAW25394.1"/>
    </source>
</evidence>
<protein>
    <submittedName>
        <fullName evidence="1">DNA Pol III Epsilon Chain</fullName>
    </submittedName>
</protein>